<dbReference type="AlphaFoldDB" id="A0A0K8SPC5"/>
<feature type="non-terminal residue" evidence="1">
    <location>
        <position position="136"/>
    </location>
</feature>
<sequence length="136" mass="15760">VKCYVRIARGSPWIVCFVVRFPNLSFIINRRKTPDLMVMWVADEQPMNVSLRHSASFSCLPNYRPRHSARARTSTLPDTDYGFVGRYGAVPEEDEEGEAKKDTLREVLIKKSASLLSPGGWWTRRTKREDESARRW</sequence>
<accession>A0A0K8SPC5</accession>
<feature type="non-terminal residue" evidence="1">
    <location>
        <position position="1"/>
    </location>
</feature>
<organism evidence="1">
    <name type="scientific">Lygus hesperus</name>
    <name type="common">Western plant bug</name>
    <dbReference type="NCBI Taxonomy" id="30085"/>
    <lineage>
        <taxon>Eukaryota</taxon>
        <taxon>Metazoa</taxon>
        <taxon>Ecdysozoa</taxon>
        <taxon>Arthropoda</taxon>
        <taxon>Hexapoda</taxon>
        <taxon>Insecta</taxon>
        <taxon>Pterygota</taxon>
        <taxon>Neoptera</taxon>
        <taxon>Paraneoptera</taxon>
        <taxon>Hemiptera</taxon>
        <taxon>Heteroptera</taxon>
        <taxon>Panheteroptera</taxon>
        <taxon>Cimicomorpha</taxon>
        <taxon>Miridae</taxon>
        <taxon>Mirini</taxon>
        <taxon>Lygus</taxon>
    </lineage>
</organism>
<reference evidence="1" key="1">
    <citation type="submission" date="2014-09" db="EMBL/GenBank/DDBJ databases">
        <authorList>
            <person name="Magalhaes I.L.F."/>
            <person name="Oliveira U."/>
            <person name="Santos F.R."/>
            <person name="Vidigal T.H.D.A."/>
            <person name="Brescovit A.D."/>
            <person name="Santos A.J."/>
        </authorList>
    </citation>
    <scope>NUCLEOTIDE SEQUENCE</scope>
</reference>
<proteinExistence type="predicted"/>
<protein>
    <submittedName>
        <fullName evidence="1">Uncharacterized protein</fullName>
    </submittedName>
</protein>
<evidence type="ECO:0000313" key="1">
    <source>
        <dbReference type="EMBL" id="JAG54974.1"/>
    </source>
</evidence>
<name>A0A0K8SPC5_LYGHE</name>
<dbReference type="EMBL" id="GBRD01010850">
    <property type="protein sequence ID" value="JAG54974.1"/>
    <property type="molecule type" value="Transcribed_RNA"/>
</dbReference>